<gene>
    <name evidence="2" type="ORF">GPLA_4668</name>
</gene>
<name>K6ZZB2_9ALTE</name>
<dbReference type="Proteomes" id="UP000006322">
    <property type="component" value="Unassembled WGS sequence"/>
</dbReference>
<organism evidence="2 3">
    <name type="scientific">Paraglaciecola polaris LMG 21857</name>
    <dbReference type="NCBI Taxonomy" id="1129793"/>
    <lineage>
        <taxon>Bacteria</taxon>
        <taxon>Pseudomonadati</taxon>
        <taxon>Pseudomonadota</taxon>
        <taxon>Gammaproteobacteria</taxon>
        <taxon>Alteromonadales</taxon>
        <taxon>Alteromonadaceae</taxon>
        <taxon>Paraglaciecola</taxon>
    </lineage>
</organism>
<proteinExistence type="predicted"/>
<dbReference type="AlphaFoldDB" id="K6ZZB2"/>
<dbReference type="EMBL" id="BAER01000140">
    <property type="protein sequence ID" value="GAC35542.1"/>
    <property type="molecule type" value="Genomic_DNA"/>
</dbReference>
<accession>K6ZZB2</accession>
<feature type="domain" description="EF-hand" evidence="1">
    <location>
        <begin position="53"/>
        <end position="88"/>
    </location>
</feature>
<dbReference type="SMART" id="SM00054">
    <property type="entry name" value="EFh"/>
    <property type="match status" value="3"/>
</dbReference>
<protein>
    <recommendedName>
        <fullName evidence="1">EF-hand domain-containing protein</fullName>
    </recommendedName>
</protein>
<evidence type="ECO:0000259" key="1">
    <source>
        <dbReference type="PROSITE" id="PS50222"/>
    </source>
</evidence>
<evidence type="ECO:0000313" key="3">
    <source>
        <dbReference type="Proteomes" id="UP000006322"/>
    </source>
</evidence>
<dbReference type="InterPro" id="IPR002048">
    <property type="entry name" value="EF_hand_dom"/>
</dbReference>
<comment type="caution">
    <text evidence="2">The sequence shown here is derived from an EMBL/GenBank/DDBJ whole genome shotgun (WGS) entry which is preliminary data.</text>
</comment>
<reference evidence="3" key="1">
    <citation type="journal article" date="2014" name="Environ. Microbiol.">
        <title>Comparative genomics of the marine bacterial genus Glaciecola reveals the high degree of genomic diversity and genomic characteristic for cold adaptation.</title>
        <authorList>
            <person name="Qin Q.L."/>
            <person name="Xie B.B."/>
            <person name="Yu Y."/>
            <person name="Shu Y.L."/>
            <person name="Rong J.C."/>
            <person name="Zhang Y.J."/>
            <person name="Zhao D.L."/>
            <person name="Chen X.L."/>
            <person name="Zhang X.Y."/>
            <person name="Chen B."/>
            <person name="Zhou B.C."/>
            <person name="Zhang Y.Z."/>
        </authorList>
    </citation>
    <scope>NUCLEOTIDE SEQUENCE [LARGE SCALE GENOMIC DNA]</scope>
    <source>
        <strain evidence="3">LMG 21857</strain>
    </source>
</reference>
<dbReference type="RefSeq" id="WP_007107304.1">
    <property type="nucleotide sequence ID" value="NZ_BAER01000140.1"/>
</dbReference>
<dbReference type="PROSITE" id="PS00018">
    <property type="entry name" value="EF_HAND_1"/>
    <property type="match status" value="1"/>
</dbReference>
<dbReference type="STRING" id="1129793.GPLA_4668"/>
<dbReference type="SUPFAM" id="SSF47473">
    <property type="entry name" value="EF-hand"/>
    <property type="match status" value="1"/>
</dbReference>
<dbReference type="GO" id="GO:0005509">
    <property type="term" value="F:calcium ion binding"/>
    <property type="evidence" value="ECO:0007669"/>
    <property type="project" value="InterPro"/>
</dbReference>
<dbReference type="Pfam" id="PF13202">
    <property type="entry name" value="EF-hand_5"/>
    <property type="match status" value="3"/>
</dbReference>
<sequence length="193" mass="22373">MEILNEKFYISVSHSRVIRSPVFAISQGEMDKISSTFKSLDNDRDGFISKEEADDDDIWEHFAKIDGDKDNEISRLEFDTYMGMYVGEVAEDRVVAESTKSATMKKTPPFTSSFSELDEDENGFISIDEADGDKIDKHFGYIDSDKDSRISESEFRKLSKQFSRRHGWKKREVICRNLLFFSQPRAIVARLFY</sequence>
<dbReference type="Gene3D" id="1.10.238.10">
    <property type="entry name" value="EF-hand"/>
    <property type="match status" value="2"/>
</dbReference>
<keyword evidence="3" id="KW-1185">Reference proteome</keyword>
<dbReference type="OrthoDB" id="6314640at2"/>
<evidence type="ECO:0000313" key="2">
    <source>
        <dbReference type="EMBL" id="GAC35542.1"/>
    </source>
</evidence>
<dbReference type="InterPro" id="IPR018247">
    <property type="entry name" value="EF_Hand_1_Ca_BS"/>
</dbReference>
<dbReference type="PROSITE" id="PS50222">
    <property type="entry name" value="EF_HAND_2"/>
    <property type="match status" value="1"/>
</dbReference>
<dbReference type="InterPro" id="IPR011992">
    <property type="entry name" value="EF-hand-dom_pair"/>
</dbReference>